<feature type="chain" id="PRO_5032899122" description="Outer membrane protein beta-barrel domain-containing protein" evidence="1">
    <location>
        <begin position="22"/>
        <end position="338"/>
    </location>
</feature>
<keyword evidence="3" id="KW-1185">Reference proteome</keyword>
<evidence type="ECO:0000256" key="1">
    <source>
        <dbReference type="SAM" id="SignalP"/>
    </source>
</evidence>
<evidence type="ECO:0000313" key="2">
    <source>
        <dbReference type="EMBL" id="MBB6069489.1"/>
    </source>
</evidence>
<dbReference type="PROSITE" id="PS51257">
    <property type="entry name" value="PROKAR_LIPOPROTEIN"/>
    <property type="match status" value="1"/>
</dbReference>
<protein>
    <recommendedName>
        <fullName evidence="4">Outer membrane protein beta-barrel domain-containing protein</fullName>
    </recommendedName>
</protein>
<dbReference type="RefSeq" id="WP_170037532.1">
    <property type="nucleotide sequence ID" value="NZ_JABDTL010000002.1"/>
</dbReference>
<sequence length="338" mass="35107">MKLRSLFALALLSLGACSASSGPNSSPGSASDALRGAEIRASGAADLYAAVAALRPSWLYYAVDSVGAPAEGSVLVFVDGRRAGDLRSLRGMNTAEIETVRLRSAAHVRESTIGLNDAPVTAGLYISRVVAANRPTRPAGAGAGVSLNVGLAAAGKPADQAFDALADAGYDSFKESEEYFPARNRNPGLMVQGGAWMGITGPLRADVHLIRIFPSDVKAFSSREGDAVGEVASIEGDVMLTYVARAAGFDLSLGLGPAVRRVEGSWRSQDPTLVDRTTTGFGGAAAATASVRTGTRTLVQVQAMARRYAPQEFAEQFGGLEMKGTTFTVTLGAGYELR</sequence>
<dbReference type="AlphaFoldDB" id="A0A841GSV0"/>
<evidence type="ECO:0000313" key="3">
    <source>
        <dbReference type="Proteomes" id="UP000582837"/>
    </source>
</evidence>
<comment type="caution">
    <text evidence="2">The sequence shown here is derived from an EMBL/GenBank/DDBJ whole genome shotgun (WGS) entry which is preliminary data.</text>
</comment>
<reference evidence="2 3" key="1">
    <citation type="submission" date="2020-08" db="EMBL/GenBank/DDBJ databases">
        <title>Genomic Encyclopedia of Type Strains, Phase IV (KMG-IV): sequencing the most valuable type-strain genomes for metagenomic binning, comparative biology and taxonomic classification.</title>
        <authorList>
            <person name="Goeker M."/>
        </authorList>
    </citation>
    <scope>NUCLEOTIDE SEQUENCE [LARGE SCALE GENOMIC DNA]</scope>
    <source>
        <strain evidence="2 3">DSM 29007</strain>
    </source>
</reference>
<gene>
    <name evidence="2" type="ORF">HNQ61_001104</name>
</gene>
<accession>A0A841GSV0</accession>
<evidence type="ECO:0008006" key="4">
    <source>
        <dbReference type="Google" id="ProtNLM"/>
    </source>
</evidence>
<name>A0A841GSV0_9BACT</name>
<dbReference type="EMBL" id="JACHIA010000002">
    <property type="protein sequence ID" value="MBB6069489.1"/>
    <property type="molecule type" value="Genomic_DNA"/>
</dbReference>
<organism evidence="2 3">
    <name type="scientific">Longimicrobium terrae</name>
    <dbReference type="NCBI Taxonomy" id="1639882"/>
    <lineage>
        <taxon>Bacteria</taxon>
        <taxon>Pseudomonadati</taxon>
        <taxon>Gemmatimonadota</taxon>
        <taxon>Longimicrobiia</taxon>
        <taxon>Longimicrobiales</taxon>
        <taxon>Longimicrobiaceae</taxon>
        <taxon>Longimicrobium</taxon>
    </lineage>
</organism>
<dbReference type="Proteomes" id="UP000582837">
    <property type="component" value="Unassembled WGS sequence"/>
</dbReference>
<proteinExistence type="predicted"/>
<feature type="signal peptide" evidence="1">
    <location>
        <begin position="1"/>
        <end position="21"/>
    </location>
</feature>
<keyword evidence="1" id="KW-0732">Signal</keyword>